<feature type="region of interest" description="Disordered" evidence="11">
    <location>
        <begin position="834"/>
        <end position="857"/>
    </location>
</feature>
<feature type="compositionally biased region" description="Low complexity" evidence="11">
    <location>
        <begin position="838"/>
        <end position="855"/>
    </location>
</feature>
<feature type="domain" description="Fibronectin type-III" evidence="14">
    <location>
        <begin position="438"/>
        <end position="535"/>
    </location>
</feature>
<evidence type="ECO:0000313" key="15">
    <source>
        <dbReference type="Ensembl" id="ENSPKIP00000002124.1"/>
    </source>
</evidence>
<evidence type="ECO:0000313" key="16">
    <source>
        <dbReference type="Proteomes" id="UP000261540"/>
    </source>
</evidence>
<dbReference type="GO" id="GO:0005886">
    <property type="term" value="C:plasma membrane"/>
    <property type="evidence" value="ECO:0007669"/>
    <property type="project" value="UniProtKB-ARBA"/>
</dbReference>
<dbReference type="Pfam" id="PF00041">
    <property type="entry name" value="fn3"/>
    <property type="match status" value="1"/>
</dbReference>
<comment type="subcellular location">
    <subcellularLocation>
        <location evidence="1">Membrane</location>
        <topology evidence="1">Single-pass type I membrane protein</topology>
    </subcellularLocation>
</comment>
<sequence>MCSRLLWVLCVLLQVLGHVCLIGQELPVPYELKVNAAGWSLSLTWKSHLYSKTLLYEVQVLQEDNSVPVHHEVLRNTVNQDAMSQTFTVHHWEWISYLPLNCISHSVRIRSQFESQTSQWRAITVTDTPEERNVYPTDSVVLVGSQVSFCCVVQKEDLISFNFEHLKNETWIRKNVAVIDVQYLNATRRSGNNIHCKTSQGTIGSTVFVGCEYMLPKSTHHPQSASHATLTCMMALTKTSLSPDPPDDHDLQCQTDLQSVTCFWNIGRITDLFGLRKTIYTLNGSKCTKSNQCNLRGHPPSGESTWTLVAENPLGRVVLNQTVDLSHRVVLQAPQQLKILERTSRNARVSWNWNMSVDVDFGVQCEVHLNCIKDDRGDRPLPTSPPPRRYSGVGLSRLLLEDLLPDTMYELKMHCGKLENFWNWSSCSSTSFRTTEYYPDTPDLWVQRDSNNTLYVMWKPLSWSNGWLTEYKVTWKNLTDGMEQTRKVEPSYHTTDINLGEHSPHHTVMVTVTASNSVGSSSPAVIIVPGGLGDHMLAISRVTGTDGGFELYWSPHNGTTCGYVVEWHPADIKKDVEWLKVPAGQTHARIESASFVAGKKYNLTIYNCQASLELLERKEGYIQELVPAAPVQDLTVTTKRTDTVLSWGRIPPQSHRGFIRGYIIRCDSPDVKEVNITDPDALEYRFLGLLPNTYKFTVTAYTQIGEGAPKEVSINIPIDAHKVLMMIFITIAFISFFLIIVTIVCYRYRRWLKFMFHSEVPKPKITSEWTTEKGALLMVTKPCIHDQLHIVEKQDKTAKLKLNREMSFPEEGQYAPLQFLESYMLGLSDQLRARSTHSPESLPSSLAQSSKSPGSNEVTYTKIQNFLEVSPYRPEPQMKAPYLEILPTLPKTMDSYLPQRASQEDRPPAEDHLTRPVCTSSSPSSHPNLSSHSAPSPCCAISNPTYCPTLTTLKTEKMIKMTDRIDSMSV</sequence>
<dbReference type="STRING" id="1676925.ENSPKIP00000002124"/>
<evidence type="ECO:0000256" key="11">
    <source>
        <dbReference type="SAM" id="MobiDB-lite"/>
    </source>
</evidence>
<dbReference type="InterPro" id="IPR052672">
    <property type="entry name" value="Type1_Cytokine_Rcpt_Type2"/>
</dbReference>
<dbReference type="PANTHER" id="PTHR48423">
    <property type="entry name" value="INTERLEUKIN-27 RECEPTOR SUBUNIT ALPHA"/>
    <property type="match status" value="1"/>
</dbReference>
<evidence type="ECO:0000256" key="5">
    <source>
        <dbReference type="ARBA" id="ARBA00022737"/>
    </source>
</evidence>
<keyword evidence="16" id="KW-1185">Reference proteome</keyword>
<feature type="chain" id="PRO_5017282270" evidence="13">
    <location>
        <begin position="18"/>
        <end position="970"/>
    </location>
</feature>
<evidence type="ECO:0000256" key="1">
    <source>
        <dbReference type="ARBA" id="ARBA00004479"/>
    </source>
</evidence>
<protein>
    <submittedName>
        <fullName evidence="15">Leukemia inhibitory factor receptor-like</fullName>
    </submittedName>
</protein>
<proteinExistence type="inferred from homology"/>
<keyword evidence="10" id="KW-0325">Glycoprotein</keyword>
<dbReference type="InterPro" id="IPR013783">
    <property type="entry name" value="Ig-like_fold"/>
</dbReference>
<feature type="compositionally biased region" description="Basic and acidic residues" evidence="11">
    <location>
        <begin position="902"/>
        <end position="914"/>
    </location>
</feature>
<name>A0A3B3Q8H8_9TELE</name>
<feature type="signal peptide" evidence="13">
    <location>
        <begin position="1"/>
        <end position="17"/>
    </location>
</feature>
<dbReference type="InterPro" id="IPR003529">
    <property type="entry name" value="Hematopoietin_rcpt_Gp130_CS"/>
</dbReference>
<dbReference type="Pfam" id="PF17971">
    <property type="entry name" value="LIFR_D2"/>
    <property type="match status" value="1"/>
</dbReference>
<dbReference type="PROSITE" id="PS01353">
    <property type="entry name" value="HEMATOPO_REC_L_F2"/>
    <property type="match status" value="1"/>
</dbReference>
<dbReference type="Pfam" id="PF25552">
    <property type="entry name" value="LIFR_D4"/>
    <property type="match status" value="1"/>
</dbReference>
<evidence type="ECO:0000256" key="8">
    <source>
        <dbReference type="ARBA" id="ARBA00023157"/>
    </source>
</evidence>
<evidence type="ECO:0000256" key="10">
    <source>
        <dbReference type="ARBA" id="ARBA00023180"/>
    </source>
</evidence>
<feature type="domain" description="Fibronectin type-III" evidence="14">
    <location>
        <begin position="626"/>
        <end position="721"/>
    </location>
</feature>
<evidence type="ECO:0000256" key="2">
    <source>
        <dbReference type="ARBA" id="ARBA00008921"/>
    </source>
</evidence>
<dbReference type="PROSITE" id="PS50853">
    <property type="entry name" value="FN3"/>
    <property type="match status" value="2"/>
</dbReference>
<dbReference type="PANTHER" id="PTHR48423:SF1">
    <property type="entry name" value="INTERLEUKIN-27 RECEPTOR SUBUNIT ALPHA"/>
    <property type="match status" value="1"/>
</dbReference>
<evidence type="ECO:0000256" key="7">
    <source>
        <dbReference type="ARBA" id="ARBA00023136"/>
    </source>
</evidence>
<feature type="region of interest" description="Disordered" evidence="11">
    <location>
        <begin position="898"/>
        <end position="935"/>
    </location>
</feature>
<reference evidence="15" key="1">
    <citation type="submission" date="2025-08" db="UniProtKB">
        <authorList>
            <consortium name="Ensembl"/>
        </authorList>
    </citation>
    <scope>IDENTIFICATION</scope>
</reference>
<dbReference type="Ensembl" id="ENSPKIT00000026064.1">
    <property type="protein sequence ID" value="ENSPKIP00000002124.1"/>
    <property type="gene ID" value="ENSPKIG00000020146.1"/>
</dbReference>
<keyword evidence="3 12" id="KW-0812">Transmembrane</keyword>
<feature type="compositionally biased region" description="Low complexity" evidence="11">
    <location>
        <begin position="920"/>
        <end position="935"/>
    </location>
</feature>
<evidence type="ECO:0000256" key="3">
    <source>
        <dbReference type="ARBA" id="ARBA00022692"/>
    </source>
</evidence>
<keyword evidence="7 12" id="KW-0472">Membrane</keyword>
<evidence type="ECO:0000256" key="9">
    <source>
        <dbReference type="ARBA" id="ARBA00023170"/>
    </source>
</evidence>
<keyword evidence="5" id="KW-0677">Repeat</keyword>
<organism evidence="15 16">
    <name type="scientific">Paramormyrops kingsleyae</name>
    <dbReference type="NCBI Taxonomy" id="1676925"/>
    <lineage>
        <taxon>Eukaryota</taxon>
        <taxon>Metazoa</taxon>
        <taxon>Chordata</taxon>
        <taxon>Craniata</taxon>
        <taxon>Vertebrata</taxon>
        <taxon>Euteleostomi</taxon>
        <taxon>Actinopterygii</taxon>
        <taxon>Neopterygii</taxon>
        <taxon>Teleostei</taxon>
        <taxon>Osteoglossocephala</taxon>
        <taxon>Osteoglossomorpha</taxon>
        <taxon>Osteoglossiformes</taxon>
        <taxon>Mormyridae</taxon>
        <taxon>Paramormyrops</taxon>
    </lineage>
</organism>
<dbReference type="GeneTree" id="ENSGT00940000165259"/>
<dbReference type="InterPro" id="IPR040817">
    <property type="entry name" value="LIFR_D2"/>
</dbReference>
<dbReference type="SUPFAM" id="SSF49265">
    <property type="entry name" value="Fibronectin type III"/>
    <property type="match status" value="2"/>
</dbReference>
<reference evidence="15" key="2">
    <citation type="submission" date="2025-09" db="UniProtKB">
        <authorList>
            <consortium name="Ensembl"/>
        </authorList>
    </citation>
    <scope>IDENTIFICATION</scope>
</reference>
<evidence type="ECO:0000259" key="14">
    <source>
        <dbReference type="PROSITE" id="PS50853"/>
    </source>
</evidence>
<dbReference type="Gene3D" id="2.60.40.10">
    <property type="entry name" value="Immunoglobulins"/>
    <property type="match status" value="7"/>
</dbReference>
<keyword evidence="9" id="KW-0675">Receptor</keyword>
<comment type="similarity">
    <text evidence="2">Belongs to the type I cytokine receptor family. Type 2 subfamily.</text>
</comment>
<evidence type="ECO:0000256" key="12">
    <source>
        <dbReference type="SAM" id="Phobius"/>
    </source>
</evidence>
<keyword evidence="4 13" id="KW-0732">Signal</keyword>
<accession>A0A3B3Q8H8</accession>
<evidence type="ECO:0000256" key="13">
    <source>
        <dbReference type="SAM" id="SignalP"/>
    </source>
</evidence>
<evidence type="ECO:0000256" key="4">
    <source>
        <dbReference type="ARBA" id="ARBA00022729"/>
    </source>
</evidence>
<dbReference type="CDD" id="cd00063">
    <property type="entry name" value="FN3"/>
    <property type="match status" value="2"/>
</dbReference>
<keyword evidence="8" id="KW-1015">Disulfide bond</keyword>
<dbReference type="InterPro" id="IPR048497">
    <property type="entry name" value="LIF-R-like_Ig-like"/>
</dbReference>
<dbReference type="GO" id="GO:0004896">
    <property type="term" value="F:cytokine receptor activity"/>
    <property type="evidence" value="ECO:0007669"/>
    <property type="project" value="InterPro"/>
</dbReference>
<keyword evidence="6 12" id="KW-1133">Transmembrane helix</keyword>
<dbReference type="InterPro" id="IPR036116">
    <property type="entry name" value="FN3_sf"/>
</dbReference>
<dbReference type="InterPro" id="IPR003961">
    <property type="entry name" value="FN3_dom"/>
</dbReference>
<dbReference type="Pfam" id="PF21177">
    <property type="entry name" value="LIF-R_Ig-like"/>
    <property type="match status" value="1"/>
</dbReference>
<dbReference type="AlphaFoldDB" id="A0A3B3Q8H8"/>
<dbReference type="Proteomes" id="UP000261540">
    <property type="component" value="Unplaced"/>
</dbReference>
<evidence type="ECO:0000256" key="6">
    <source>
        <dbReference type="ARBA" id="ARBA00022989"/>
    </source>
</evidence>
<dbReference type="SMART" id="SM00060">
    <property type="entry name" value="FN3"/>
    <property type="match status" value="3"/>
</dbReference>
<feature type="transmembrane region" description="Helical" evidence="12">
    <location>
        <begin position="723"/>
        <end position="746"/>
    </location>
</feature>